<evidence type="ECO:0000313" key="1">
    <source>
        <dbReference type="EMBL" id="KAJ7950753.1"/>
    </source>
</evidence>
<gene>
    <name evidence="1" type="ORF">O6P43_026905</name>
</gene>
<accession>A0AAD7L3T4</accession>
<dbReference type="EMBL" id="JARAOO010000011">
    <property type="protein sequence ID" value="KAJ7950753.1"/>
    <property type="molecule type" value="Genomic_DNA"/>
</dbReference>
<organism evidence="1 2">
    <name type="scientific">Quillaja saponaria</name>
    <name type="common">Soap bark tree</name>
    <dbReference type="NCBI Taxonomy" id="32244"/>
    <lineage>
        <taxon>Eukaryota</taxon>
        <taxon>Viridiplantae</taxon>
        <taxon>Streptophyta</taxon>
        <taxon>Embryophyta</taxon>
        <taxon>Tracheophyta</taxon>
        <taxon>Spermatophyta</taxon>
        <taxon>Magnoliopsida</taxon>
        <taxon>eudicotyledons</taxon>
        <taxon>Gunneridae</taxon>
        <taxon>Pentapetalae</taxon>
        <taxon>rosids</taxon>
        <taxon>fabids</taxon>
        <taxon>Fabales</taxon>
        <taxon>Quillajaceae</taxon>
        <taxon>Quillaja</taxon>
    </lineage>
</organism>
<proteinExistence type="predicted"/>
<keyword evidence="2" id="KW-1185">Reference proteome</keyword>
<dbReference type="Proteomes" id="UP001163823">
    <property type="component" value="Chromosome 11"/>
</dbReference>
<dbReference type="AlphaFoldDB" id="A0AAD7L3T4"/>
<dbReference type="KEGG" id="qsa:O6P43_026905"/>
<protein>
    <submittedName>
        <fullName evidence="1">Uncharacterized protein</fullName>
    </submittedName>
</protein>
<evidence type="ECO:0000313" key="2">
    <source>
        <dbReference type="Proteomes" id="UP001163823"/>
    </source>
</evidence>
<reference evidence="1" key="1">
    <citation type="journal article" date="2023" name="Science">
        <title>Elucidation of the pathway for biosynthesis of saponin adjuvants from the soapbark tree.</title>
        <authorList>
            <person name="Reed J."/>
            <person name="Orme A."/>
            <person name="El-Demerdash A."/>
            <person name="Owen C."/>
            <person name="Martin L.B.B."/>
            <person name="Misra R.C."/>
            <person name="Kikuchi S."/>
            <person name="Rejzek M."/>
            <person name="Martin A.C."/>
            <person name="Harkess A."/>
            <person name="Leebens-Mack J."/>
            <person name="Louveau T."/>
            <person name="Stephenson M.J."/>
            <person name="Osbourn A."/>
        </authorList>
    </citation>
    <scope>NUCLEOTIDE SEQUENCE</scope>
    <source>
        <strain evidence="1">S10</strain>
    </source>
</reference>
<sequence>MGRLAKNPAAAASGLETAAATSFIPLGSPTGCCLDALLQPGWQGAVGFKFSRRHPCSLDSFVYARYSPKIIYLKPWDEELQSL</sequence>
<name>A0AAD7L3T4_QUISA</name>
<comment type="caution">
    <text evidence="1">The sequence shown here is derived from an EMBL/GenBank/DDBJ whole genome shotgun (WGS) entry which is preliminary data.</text>
</comment>